<name>A0A6J4MDZ0_9ACTN</name>
<reference evidence="2" key="1">
    <citation type="submission" date="2020-02" db="EMBL/GenBank/DDBJ databases">
        <authorList>
            <person name="Meier V. D."/>
        </authorList>
    </citation>
    <scope>NUCLEOTIDE SEQUENCE</scope>
    <source>
        <strain evidence="2">AVDCRST_MAG07</strain>
    </source>
</reference>
<evidence type="ECO:0000256" key="1">
    <source>
        <dbReference type="SAM" id="MobiDB-lite"/>
    </source>
</evidence>
<organism evidence="2">
    <name type="scientific">uncultured Frankineae bacterium</name>
    <dbReference type="NCBI Taxonomy" id="437475"/>
    <lineage>
        <taxon>Bacteria</taxon>
        <taxon>Bacillati</taxon>
        <taxon>Actinomycetota</taxon>
        <taxon>Actinomycetes</taxon>
        <taxon>Frankiales</taxon>
        <taxon>environmental samples</taxon>
    </lineage>
</organism>
<gene>
    <name evidence="2" type="ORF">AVDCRST_MAG07-3416</name>
</gene>
<dbReference type="AlphaFoldDB" id="A0A6J4MDZ0"/>
<accession>A0A6J4MDZ0</accession>
<protein>
    <submittedName>
        <fullName evidence="2">Uncharacterized protein</fullName>
    </submittedName>
</protein>
<dbReference type="EMBL" id="CADCUB010000165">
    <property type="protein sequence ID" value="CAA9357070.1"/>
    <property type="molecule type" value="Genomic_DNA"/>
</dbReference>
<evidence type="ECO:0000313" key="2">
    <source>
        <dbReference type="EMBL" id="CAA9357070.1"/>
    </source>
</evidence>
<feature type="region of interest" description="Disordered" evidence="1">
    <location>
        <begin position="29"/>
        <end position="49"/>
    </location>
</feature>
<sequence>MQERYPTLVHHDELPQGGHFAAQEQRAIYADESRASSAPARAARDGTSS</sequence>
<proteinExistence type="predicted"/>